<keyword evidence="1" id="KW-0472">Membrane</keyword>
<dbReference type="EMBL" id="CP071060">
    <property type="protein sequence ID" value="QSI77406.1"/>
    <property type="molecule type" value="Genomic_DNA"/>
</dbReference>
<gene>
    <name evidence="2" type="ORF">JY500_01750</name>
</gene>
<name>A0ABX7M6M4_9RHOO</name>
<keyword evidence="3" id="KW-1185">Reference proteome</keyword>
<evidence type="ECO:0000313" key="3">
    <source>
        <dbReference type="Proteomes" id="UP000663570"/>
    </source>
</evidence>
<feature type="transmembrane region" description="Helical" evidence="1">
    <location>
        <begin position="9"/>
        <end position="30"/>
    </location>
</feature>
<dbReference type="InterPro" id="IPR021529">
    <property type="entry name" value="DUF2798"/>
</dbReference>
<evidence type="ECO:0000256" key="1">
    <source>
        <dbReference type="SAM" id="Phobius"/>
    </source>
</evidence>
<reference evidence="2 3" key="1">
    <citation type="submission" date="2021-02" db="EMBL/GenBank/DDBJ databases">
        <title>Niveibacterium changnyeongensis HC41.</title>
        <authorList>
            <person name="Kang M."/>
        </authorList>
    </citation>
    <scope>NUCLEOTIDE SEQUENCE [LARGE SCALE GENOMIC DNA]</scope>
    <source>
        <strain evidence="2 3">HC41</strain>
    </source>
</reference>
<keyword evidence="1" id="KW-0812">Transmembrane</keyword>
<accession>A0ABX7M6M4</accession>
<organism evidence="2 3">
    <name type="scientific">Niveibacterium microcysteis</name>
    <dbReference type="NCBI Taxonomy" id="2811415"/>
    <lineage>
        <taxon>Bacteria</taxon>
        <taxon>Pseudomonadati</taxon>
        <taxon>Pseudomonadota</taxon>
        <taxon>Betaproteobacteria</taxon>
        <taxon>Rhodocyclales</taxon>
        <taxon>Rhodocyclaceae</taxon>
        <taxon>Niveibacterium</taxon>
    </lineage>
</organism>
<keyword evidence="1" id="KW-1133">Transmembrane helix</keyword>
<dbReference type="Proteomes" id="UP000663570">
    <property type="component" value="Chromosome"/>
</dbReference>
<dbReference type="RefSeq" id="WP_206254860.1">
    <property type="nucleotide sequence ID" value="NZ_CP071060.1"/>
</dbReference>
<feature type="transmembrane region" description="Helical" evidence="1">
    <location>
        <begin position="42"/>
        <end position="64"/>
    </location>
</feature>
<evidence type="ECO:0000313" key="2">
    <source>
        <dbReference type="EMBL" id="QSI77406.1"/>
    </source>
</evidence>
<protein>
    <submittedName>
        <fullName evidence="2">DUF2798 domain-containing protein</fullName>
    </submittedName>
</protein>
<dbReference type="Pfam" id="PF11391">
    <property type="entry name" value="DUF2798"/>
    <property type="match status" value="1"/>
</dbReference>
<proteinExistence type="predicted"/>
<sequence>MSTPQRQRILFALLMSLLMSALMTGWVTWLNLGLQPGFFAHWRAAFVAAWPAAFLIVVSCGPAVQRASQALLARISPQG</sequence>